<keyword evidence="2" id="KW-0479">Metal-binding</keyword>
<dbReference type="Gene3D" id="2.102.10.10">
    <property type="entry name" value="Rieske [2Fe-2S] iron-sulphur domain"/>
    <property type="match status" value="2"/>
</dbReference>
<dbReference type="CDD" id="cd03467">
    <property type="entry name" value="Rieske"/>
    <property type="match status" value="1"/>
</dbReference>
<evidence type="ECO:0000313" key="7">
    <source>
        <dbReference type="EMBL" id="SPF43423.1"/>
    </source>
</evidence>
<reference evidence="8" key="1">
    <citation type="submission" date="2018-02" db="EMBL/GenBank/DDBJ databases">
        <authorList>
            <person name="Hausmann B."/>
        </authorList>
    </citation>
    <scope>NUCLEOTIDE SEQUENCE [LARGE SCALE GENOMIC DNA]</scope>
    <source>
        <strain evidence="8">Peat soil MAG SbA1</strain>
    </source>
</reference>
<accession>A0A2U3KUS0</accession>
<dbReference type="GO" id="GO:0046872">
    <property type="term" value="F:metal ion binding"/>
    <property type="evidence" value="ECO:0007669"/>
    <property type="project" value="UniProtKB-KW"/>
</dbReference>
<organism evidence="7 8">
    <name type="scientific">Candidatus Sulfotelmatobacter kueseliae</name>
    <dbReference type="NCBI Taxonomy" id="2042962"/>
    <lineage>
        <taxon>Bacteria</taxon>
        <taxon>Pseudomonadati</taxon>
        <taxon>Acidobacteriota</taxon>
        <taxon>Terriglobia</taxon>
        <taxon>Terriglobales</taxon>
        <taxon>Candidatus Korobacteraceae</taxon>
        <taxon>Candidatus Sulfotelmatobacter</taxon>
    </lineage>
</organism>
<evidence type="ECO:0000256" key="3">
    <source>
        <dbReference type="ARBA" id="ARBA00023004"/>
    </source>
</evidence>
<dbReference type="InterPro" id="IPR036922">
    <property type="entry name" value="Rieske_2Fe-2S_sf"/>
</dbReference>
<dbReference type="PROSITE" id="PS51296">
    <property type="entry name" value="RIESKE"/>
    <property type="match status" value="1"/>
</dbReference>
<evidence type="ECO:0000256" key="2">
    <source>
        <dbReference type="ARBA" id="ARBA00022723"/>
    </source>
</evidence>
<keyword evidence="3" id="KW-0408">Iron</keyword>
<protein>
    <submittedName>
        <fullName evidence="7">Quinol--cytochrome-c reductase, Rieske (2Fe-2S) iron-sulfur subunit</fullName>
    </submittedName>
</protein>
<dbReference type="PANTHER" id="PTHR10134">
    <property type="entry name" value="CYTOCHROME B-C1 COMPLEX SUBUNIT RIESKE, MITOCHONDRIAL"/>
    <property type="match status" value="1"/>
</dbReference>
<sequence>MNRRQLSQPELMRRRVIGVFLGSGLLASFASFIYPVLRYLVPPAVADLGGDEVVAAKLSELKPNSGKIFRFGSRPGLLIMNGDGTYRALSATCTHLGCTVQYRNDLREVCHLGCTVQYRNDLREVWCACHNGIYDLNGRNVSGPPPRPLDVFDVHLRGDEIVVSRKREA</sequence>
<dbReference type="Pfam" id="PF00355">
    <property type="entry name" value="Rieske"/>
    <property type="match status" value="1"/>
</dbReference>
<keyword evidence="4" id="KW-0411">Iron-sulfur</keyword>
<evidence type="ECO:0000256" key="5">
    <source>
        <dbReference type="ARBA" id="ARBA00023157"/>
    </source>
</evidence>
<dbReference type="EMBL" id="OMOD01000143">
    <property type="protein sequence ID" value="SPF43423.1"/>
    <property type="molecule type" value="Genomic_DNA"/>
</dbReference>
<dbReference type="Proteomes" id="UP000238701">
    <property type="component" value="Unassembled WGS sequence"/>
</dbReference>
<dbReference type="InterPro" id="IPR014349">
    <property type="entry name" value="Rieske_Fe-S_prot"/>
</dbReference>
<dbReference type="SUPFAM" id="SSF50022">
    <property type="entry name" value="ISP domain"/>
    <property type="match status" value="1"/>
</dbReference>
<evidence type="ECO:0000256" key="1">
    <source>
        <dbReference type="ARBA" id="ARBA00022714"/>
    </source>
</evidence>
<gene>
    <name evidence="7" type="primary">petC</name>
    <name evidence="7" type="ORF">SBA1_490004</name>
</gene>
<keyword evidence="1" id="KW-0001">2Fe-2S</keyword>
<proteinExistence type="predicted"/>
<feature type="domain" description="Rieske" evidence="6">
    <location>
        <begin position="53"/>
        <end position="163"/>
    </location>
</feature>
<evidence type="ECO:0000256" key="4">
    <source>
        <dbReference type="ARBA" id="ARBA00023014"/>
    </source>
</evidence>
<keyword evidence="5" id="KW-1015">Disulfide bond</keyword>
<dbReference type="AlphaFoldDB" id="A0A2U3KUS0"/>
<dbReference type="GO" id="GO:0051537">
    <property type="term" value="F:2 iron, 2 sulfur cluster binding"/>
    <property type="evidence" value="ECO:0007669"/>
    <property type="project" value="UniProtKB-KW"/>
</dbReference>
<dbReference type="InterPro" id="IPR017941">
    <property type="entry name" value="Rieske_2Fe-2S"/>
</dbReference>
<name>A0A2U3KUS0_9BACT</name>
<evidence type="ECO:0000259" key="6">
    <source>
        <dbReference type="PROSITE" id="PS51296"/>
    </source>
</evidence>
<evidence type="ECO:0000313" key="8">
    <source>
        <dbReference type="Proteomes" id="UP000238701"/>
    </source>
</evidence>